<dbReference type="PANTHER" id="PTHR43427">
    <property type="entry name" value="CHLORIDE CHANNEL PROTEIN CLC-E"/>
    <property type="match status" value="1"/>
</dbReference>
<dbReference type="PANTHER" id="PTHR43427:SF12">
    <property type="entry name" value="CHLORIDE TRANSPORTER"/>
    <property type="match status" value="1"/>
</dbReference>
<keyword evidence="6" id="KW-0732">Signal</keyword>
<evidence type="ECO:0000256" key="1">
    <source>
        <dbReference type="ARBA" id="ARBA00004141"/>
    </source>
</evidence>
<evidence type="ECO:0000256" key="3">
    <source>
        <dbReference type="ARBA" id="ARBA00022989"/>
    </source>
</evidence>
<feature type="chain" id="PRO_5015734391" evidence="6">
    <location>
        <begin position="28"/>
        <end position="399"/>
    </location>
</feature>
<dbReference type="Pfam" id="PF00654">
    <property type="entry name" value="Voltage_CLC"/>
    <property type="match status" value="1"/>
</dbReference>
<dbReference type="CDD" id="cd03682">
    <property type="entry name" value="ClC_sycA_like"/>
    <property type="match status" value="1"/>
</dbReference>
<reference evidence="7 8" key="1">
    <citation type="submission" date="2018-03" db="EMBL/GenBank/DDBJ databases">
        <title>Genomic Encyclopedia of Type Strains, Phase III (KMG-III): the genomes of soil and plant-associated and newly described type strains.</title>
        <authorList>
            <person name="Whitman W."/>
        </authorList>
    </citation>
    <scope>NUCLEOTIDE SEQUENCE [LARGE SCALE GENOMIC DNA]</scope>
    <source>
        <strain evidence="7 8">MWH-P2sevCIIIb</strain>
    </source>
</reference>
<dbReference type="OrthoDB" id="9767361at2"/>
<dbReference type="InterPro" id="IPR014743">
    <property type="entry name" value="Cl-channel_core"/>
</dbReference>
<evidence type="ECO:0000256" key="4">
    <source>
        <dbReference type="ARBA" id="ARBA00023136"/>
    </source>
</evidence>
<dbReference type="Gene3D" id="1.10.3080.10">
    <property type="entry name" value="Clc chloride channel"/>
    <property type="match status" value="1"/>
</dbReference>
<evidence type="ECO:0000256" key="2">
    <source>
        <dbReference type="ARBA" id="ARBA00022692"/>
    </source>
</evidence>
<dbReference type="Proteomes" id="UP000238308">
    <property type="component" value="Unassembled WGS sequence"/>
</dbReference>
<keyword evidence="4 5" id="KW-0472">Membrane</keyword>
<evidence type="ECO:0000256" key="5">
    <source>
        <dbReference type="SAM" id="Phobius"/>
    </source>
</evidence>
<evidence type="ECO:0000313" key="7">
    <source>
        <dbReference type="EMBL" id="PRY97067.1"/>
    </source>
</evidence>
<evidence type="ECO:0000256" key="6">
    <source>
        <dbReference type="SAM" id="SignalP"/>
    </source>
</evidence>
<accession>A0A2T0XDR7</accession>
<feature type="transmembrane region" description="Helical" evidence="5">
    <location>
        <begin position="173"/>
        <end position="190"/>
    </location>
</feature>
<keyword evidence="3 5" id="KW-1133">Transmembrane helix</keyword>
<feature type="transmembrane region" description="Helical" evidence="5">
    <location>
        <begin position="370"/>
        <end position="389"/>
    </location>
</feature>
<feature type="transmembrane region" description="Helical" evidence="5">
    <location>
        <begin position="138"/>
        <end position="161"/>
    </location>
</feature>
<dbReference type="PRINTS" id="PR00762">
    <property type="entry name" value="CLCHANNEL"/>
</dbReference>
<feature type="transmembrane region" description="Helical" evidence="5">
    <location>
        <begin position="292"/>
        <end position="317"/>
    </location>
</feature>
<evidence type="ECO:0000313" key="8">
    <source>
        <dbReference type="Proteomes" id="UP000238308"/>
    </source>
</evidence>
<dbReference type="RefSeq" id="WP_106228053.1">
    <property type="nucleotide sequence ID" value="NZ_PVTV01000015.1"/>
</dbReference>
<gene>
    <name evidence="7" type="ORF">BCM14_2206</name>
</gene>
<dbReference type="EMBL" id="PVTV01000015">
    <property type="protein sequence ID" value="PRY97067.1"/>
    <property type="molecule type" value="Genomic_DNA"/>
</dbReference>
<feature type="transmembrane region" description="Helical" evidence="5">
    <location>
        <begin position="210"/>
        <end position="231"/>
    </location>
</feature>
<dbReference type="InterPro" id="IPR001807">
    <property type="entry name" value="ClC"/>
</dbReference>
<feature type="signal peptide" evidence="6">
    <location>
        <begin position="1"/>
        <end position="27"/>
    </location>
</feature>
<feature type="transmembrane region" description="Helical" evidence="5">
    <location>
        <begin position="43"/>
        <end position="62"/>
    </location>
</feature>
<dbReference type="SUPFAM" id="SSF81340">
    <property type="entry name" value="Clc chloride channel"/>
    <property type="match status" value="1"/>
</dbReference>
<comment type="caution">
    <text evidence="7">The sequence shown here is derived from an EMBL/GenBank/DDBJ whole genome shotgun (WGS) entry which is preliminary data.</text>
</comment>
<dbReference type="GO" id="GO:0016020">
    <property type="term" value="C:membrane"/>
    <property type="evidence" value="ECO:0007669"/>
    <property type="project" value="UniProtKB-SubCell"/>
</dbReference>
<dbReference type="AlphaFoldDB" id="A0A2T0XDR7"/>
<name>A0A2T0XDR7_9BURK</name>
<feature type="transmembrane region" description="Helical" evidence="5">
    <location>
        <begin position="90"/>
        <end position="108"/>
    </location>
</feature>
<feature type="transmembrane region" description="Helical" evidence="5">
    <location>
        <begin position="329"/>
        <end position="350"/>
    </location>
</feature>
<dbReference type="GO" id="GO:0015108">
    <property type="term" value="F:chloride transmembrane transporter activity"/>
    <property type="evidence" value="ECO:0007669"/>
    <property type="project" value="InterPro"/>
</dbReference>
<protein>
    <submittedName>
        <fullName evidence="7">H+/Cl-antiporter ClcA</fullName>
    </submittedName>
</protein>
<keyword evidence="2 5" id="KW-0812">Transmembrane</keyword>
<organism evidence="7 8">
    <name type="scientific">Jezberella montanilacus</name>
    <dbReference type="NCBI Taxonomy" id="323426"/>
    <lineage>
        <taxon>Bacteria</taxon>
        <taxon>Pseudomonadati</taxon>
        <taxon>Pseudomonadota</taxon>
        <taxon>Betaproteobacteria</taxon>
        <taxon>Burkholderiales</taxon>
        <taxon>Alcaligenaceae</taxon>
        <taxon>Jezberella</taxon>
    </lineage>
</organism>
<dbReference type="InterPro" id="IPR050368">
    <property type="entry name" value="ClC-type_chloride_channel"/>
</dbReference>
<keyword evidence="8" id="KW-1185">Reference proteome</keyword>
<comment type="subcellular location">
    <subcellularLocation>
        <location evidence="1">Membrane</location>
        <topology evidence="1">Multi-pass membrane protein</topology>
    </subcellularLocation>
</comment>
<proteinExistence type="predicted"/>
<feature type="transmembrane region" description="Helical" evidence="5">
    <location>
        <begin position="252"/>
        <end position="272"/>
    </location>
</feature>
<sequence>MIKAVCYFAKWSLLASLIALLAGTASSALLITLDWATNTRNDHRWLILLLPVGGFVVGWFYLRFGQQVEGGNNLLIDEIHDPKKTVPLRMAPFIFIGTAISQLLGASVGREGTAVQMAGALADQITHLLKLKSDDRRLILMAGISAGFSSVFGTPMAGWVFGIEVLTTGRMRYEAIFPCVLAAVLANQVGDFWGVHHTTYLAGVVPHLSVWGFVATVIAGAMFGVIGQLFAKSTHALSSQMKKRIAYAPLRPFIGGAIITACVLGFTADRYIGLGIPTIMSAFEQPLPLYDFVGKTLFTVASLGAGFKGGEVTPLFYIGATLGNALAQLLHMPITLMAALGFVAVFGGAANTPIAATLMAMELFGAEIGIYAAIASVMSYVCSGESGIYKTQRSGHAKL</sequence>